<dbReference type="EMBL" id="PGCI01000327">
    <property type="protein sequence ID" value="PLW29551.1"/>
    <property type="molecule type" value="Genomic_DNA"/>
</dbReference>
<dbReference type="PANTHER" id="PTHR45694:SF18">
    <property type="entry name" value="GLUTAREDOXIN-1-RELATED"/>
    <property type="match status" value="1"/>
</dbReference>
<evidence type="ECO:0000313" key="10">
    <source>
        <dbReference type="Proteomes" id="UP000235392"/>
    </source>
</evidence>
<dbReference type="Gene3D" id="3.40.30.10">
    <property type="entry name" value="Glutaredoxin"/>
    <property type="match status" value="1"/>
</dbReference>
<dbReference type="PRINTS" id="PR00160">
    <property type="entry name" value="GLUTAREDOXIN"/>
</dbReference>
<accession>A0A2N5S626</accession>
<dbReference type="NCBIfam" id="TIGR02180">
    <property type="entry name" value="GRX_euk"/>
    <property type="match status" value="1"/>
</dbReference>
<evidence type="ECO:0000259" key="5">
    <source>
        <dbReference type="Pfam" id="PF00462"/>
    </source>
</evidence>
<dbReference type="GO" id="GO:0005737">
    <property type="term" value="C:cytoplasm"/>
    <property type="evidence" value="ECO:0007669"/>
    <property type="project" value="TreeGrafter"/>
</dbReference>
<dbReference type="Proteomes" id="UP000235388">
    <property type="component" value="Unassembled WGS sequence"/>
</dbReference>
<evidence type="ECO:0000256" key="2">
    <source>
        <dbReference type="ARBA" id="ARBA00022982"/>
    </source>
</evidence>
<keyword evidence="4" id="KW-0676">Redox-active center</keyword>
<evidence type="ECO:0000313" key="8">
    <source>
        <dbReference type="EMBL" id="PLW33764.1"/>
    </source>
</evidence>
<dbReference type="FunFam" id="3.40.30.10:FF:000276">
    <property type="entry name" value="Glutaredoxin 3"/>
    <property type="match status" value="1"/>
</dbReference>
<dbReference type="PROSITE" id="PS00195">
    <property type="entry name" value="GLUTAREDOXIN_1"/>
    <property type="match status" value="1"/>
</dbReference>
<dbReference type="GO" id="GO:0005634">
    <property type="term" value="C:nucleus"/>
    <property type="evidence" value="ECO:0007669"/>
    <property type="project" value="TreeGrafter"/>
</dbReference>
<dbReference type="InterPro" id="IPR014025">
    <property type="entry name" value="Glutaredoxin_subgr"/>
</dbReference>
<evidence type="ECO:0000256" key="1">
    <source>
        <dbReference type="ARBA" id="ARBA00022448"/>
    </source>
</evidence>
<evidence type="ECO:0000313" key="9">
    <source>
        <dbReference type="Proteomes" id="UP000235388"/>
    </source>
</evidence>
<protein>
    <recommendedName>
        <fullName evidence="5">Glutaredoxin domain-containing protein</fullName>
    </recommendedName>
</protein>
<gene>
    <name evidence="8" type="ORF">PCANC_16283</name>
    <name evidence="7" type="ORF">PCASD_15985</name>
    <name evidence="6" type="ORF">PCASD_22308</name>
</gene>
<dbReference type="InterPro" id="IPR011899">
    <property type="entry name" value="Glutaredoxin_euk/vir"/>
</dbReference>
<proteinExistence type="predicted"/>
<dbReference type="EMBL" id="PGCJ01000292">
    <property type="protein sequence ID" value="PLW33764.1"/>
    <property type="molecule type" value="Genomic_DNA"/>
</dbReference>
<name>A0A2N5S626_9BASI</name>
<feature type="domain" description="Glutaredoxin" evidence="5">
    <location>
        <begin position="18"/>
        <end position="80"/>
    </location>
</feature>
<dbReference type="STRING" id="200324.A0A2N5S626"/>
<dbReference type="Proteomes" id="UP000235392">
    <property type="component" value="Unassembled WGS sequence"/>
</dbReference>
<dbReference type="GO" id="GO:0015038">
    <property type="term" value="F:glutathione disulfide oxidoreductase activity"/>
    <property type="evidence" value="ECO:0007669"/>
    <property type="project" value="TreeGrafter"/>
</dbReference>
<keyword evidence="3" id="KW-1015">Disulfide bond</keyword>
<dbReference type="InterPro" id="IPR036249">
    <property type="entry name" value="Thioredoxin-like_sf"/>
</dbReference>
<evidence type="ECO:0000313" key="7">
    <source>
        <dbReference type="EMBL" id="PLW29551.1"/>
    </source>
</evidence>
<keyword evidence="9" id="KW-1185">Reference proteome</keyword>
<comment type="caution">
    <text evidence="6">The sequence shown here is derived from an EMBL/GenBank/DDBJ whole genome shotgun (WGS) entry which is preliminary data.</text>
</comment>
<evidence type="ECO:0000256" key="4">
    <source>
        <dbReference type="ARBA" id="ARBA00023284"/>
    </source>
</evidence>
<dbReference type="InterPro" id="IPR011767">
    <property type="entry name" value="GLR_AS"/>
</dbReference>
<dbReference type="GO" id="GO:0034599">
    <property type="term" value="P:cellular response to oxidative stress"/>
    <property type="evidence" value="ECO:0007669"/>
    <property type="project" value="TreeGrafter"/>
</dbReference>
<sequence length="99" mass="11047">MPEAVDQKVEEIITKNPVVVFSKSHCPFCVKAIKTLESLGHPPKVIELDLVDDGSVQHEYLKKKTGQRTVPVIFLKGKFIGGNSELQKLHNDNKLQALL</sequence>
<organism evidence="6 10">
    <name type="scientific">Puccinia coronata f. sp. avenae</name>
    <dbReference type="NCBI Taxonomy" id="200324"/>
    <lineage>
        <taxon>Eukaryota</taxon>
        <taxon>Fungi</taxon>
        <taxon>Dikarya</taxon>
        <taxon>Basidiomycota</taxon>
        <taxon>Pucciniomycotina</taxon>
        <taxon>Pucciniomycetes</taxon>
        <taxon>Pucciniales</taxon>
        <taxon>Pucciniaceae</taxon>
        <taxon>Puccinia</taxon>
    </lineage>
</organism>
<dbReference type="OrthoDB" id="418495at2759"/>
<dbReference type="AlphaFoldDB" id="A0A2N5S626"/>
<keyword evidence="1" id="KW-0813">Transport</keyword>
<dbReference type="SUPFAM" id="SSF52833">
    <property type="entry name" value="Thioredoxin-like"/>
    <property type="match status" value="1"/>
</dbReference>
<dbReference type="PANTHER" id="PTHR45694">
    <property type="entry name" value="GLUTAREDOXIN 2"/>
    <property type="match status" value="1"/>
</dbReference>
<dbReference type="PROSITE" id="PS51354">
    <property type="entry name" value="GLUTAREDOXIN_2"/>
    <property type="match status" value="1"/>
</dbReference>
<keyword evidence="2" id="KW-0249">Electron transport</keyword>
<reference evidence="9 10" key="1">
    <citation type="submission" date="2017-11" db="EMBL/GenBank/DDBJ databases">
        <title>De novo assembly and phasing of dikaryotic genomes from two isolates of Puccinia coronata f. sp. avenae, the causal agent of oat crown rust.</title>
        <authorList>
            <person name="Miller M.E."/>
            <person name="Zhang Y."/>
            <person name="Omidvar V."/>
            <person name="Sperschneider J."/>
            <person name="Schwessinger B."/>
            <person name="Raley C."/>
            <person name="Palmer J.M."/>
            <person name="Garnica D."/>
            <person name="Upadhyaya N."/>
            <person name="Rathjen J."/>
            <person name="Taylor J.M."/>
            <person name="Park R.F."/>
            <person name="Dodds P.N."/>
            <person name="Hirsch C.D."/>
            <person name="Kianian S.F."/>
            <person name="Figueroa M."/>
        </authorList>
    </citation>
    <scope>NUCLEOTIDE SEQUENCE [LARGE SCALE GENOMIC DNA]</scope>
    <source>
        <strain evidence="8">12NC29</strain>
        <strain evidence="6">12SD80</strain>
    </source>
</reference>
<dbReference type="InterPro" id="IPR002109">
    <property type="entry name" value="Glutaredoxin"/>
</dbReference>
<evidence type="ECO:0000256" key="3">
    <source>
        <dbReference type="ARBA" id="ARBA00023157"/>
    </source>
</evidence>
<dbReference type="CDD" id="cd03419">
    <property type="entry name" value="GRX_GRXh_1_2_like"/>
    <property type="match status" value="1"/>
</dbReference>
<dbReference type="EMBL" id="PGCI01001050">
    <property type="protein sequence ID" value="PLW08679.1"/>
    <property type="molecule type" value="Genomic_DNA"/>
</dbReference>
<dbReference type="Pfam" id="PF00462">
    <property type="entry name" value="Glutaredoxin"/>
    <property type="match status" value="1"/>
</dbReference>
<evidence type="ECO:0000313" key="6">
    <source>
        <dbReference type="EMBL" id="PLW08679.1"/>
    </source>
</evidence>